<dbReference type="Gene3D" id="3.40.50.720">
    <property type="entry name" value="NAD(P)-binding Rossmann-like Domain"/>
    <property type="match status" value="1"/>
</dbReference>
<dbReference type="InterPro" id="IPR000683">
    <property type="entry name" value="Gfo/Idh/MocA-like_OxRdtase_N"/>
</dbReference>
<protein>
    <recommendedName>
        <fullName evidence="1">Gfo/Idh/MocA-like oxidoreductase N-terminal domain-containing protein</fullName>
    </recommendedName>
</protein>
<reference evidence="2" key="1">
    <citation type="journal article" date="2015" name="Nature">
        <title>Complex archaea that bridge the gap between prokaryotes and eukaryotes.</title>
        <authorList>
            <person name="Spang A."/>
            <person name="Saw J.H."/>
            <person name="Jorgensen S.L."/>
            <person name="Zaremba-Niedzwiedzka K."/>
            <person name="Martijn J."/>
            <person name="Lind A.E."/>
            <person name="van Eijk R."/>
            <person name="Schleper C."/>
            <person name="Guy L."/>
            <person name="Ettema T.J."/>
        </authorList>
    </citation>
    <scope>NUCLEOTIDE SEQUENCE</scope>
</reference>
<dbReference type="PANTHER" id="PTHR43249:SF1">
    <property type="entry name" value="D-GLUCOSIDE 3-DEHYDROGENASE"/>
    <property type="match status" value="1"/>
</dbReference>
<feature type="non-terminal residue" evidence="2">
    <location>
        <position position="247"/>
    </location>
</feature>
<feature type="domain" description="Gfo/Idh/MocA-like oxidoreductase N-terminal" evidence="1">
    <location>
        <begin position="32"/>
        <end position="147"/>
    </location>
</feature>
<sequence>METYKVAIIGCGSIGALKKDHIDFPGSENILTHCNSINRHPRTELTALIDTDAKKLSEASKKWFKNYSPVKRMSMCFFGIDTGHGLPKPDITIISVPTEHHYAVLNNVLKYKPRLIIAEKPFCMNYNEARKITRLYSEYNIPIMVDYIRRFAPKYQEIKKQIDSGIWGKALNCRILYTRGLKHEGCHAIDLMRYFFGETDLFTTLNRIDLLGDSQNNYRIEDRNKNDPSVECVASFEKCKSVIFQPC</sequence>
<dbReference type="SUPFAM" id="SSF51735">
    <property type="entry name" value="NAD(P)-binding Rossmann-fold domains"/>
    <property type="match status" value="1"/>
</dbReference>
<evidence type="ECO:0000259" key="1">
    <source>
        <dbReference type="Pfam" id="PF01408"/>
    </source>
</evidence>
<dbReference type="PANTHER" id="PTHR43249">
    <property type="entry name" value="UDP-N-ACETYL-2-AMINO-2-DEOXY-D-GLUCURONATE OXIDASE"/>
    <property type="match status" value="1"/>
</dbReference>
<dbReference type="AlphaFoldDB" id="A0A0F9DIL3"/>
<dbReference type="GO" id="GO:0000166">
    <property type="term" value="F:nucleotide binding"/>
    <property type="evidence" value="ECO:0007669"/>
    <property type="project" value="InterPro"/>
</dbReference>
<organism evidence="2">
    <name type="scientific">marine sediment metagenome</name>
    <dbReference type="NCBI Taxonomy" id="412755"/>
    <lineage>
        <taxon>unclassified sequences</taxon>
        <taxon>metagenomes</taxon>
        <taxon>ecological metagenomes</taxon>
    </lineage>
</organism>
<dbReference type="InterPro" id="IPR052515">
    <property type="entry name" value="Gfo/Idh/MocA_Oxidoreductase"/>
</dbReference>
<comment type="caution">
    <text evidence="2">The sequence shown here is derived from an EMBL/GenBank/DDBJ whole genome shotgun (WGS) entry which is preliminary data.</text>
</comment>
<accession>A0A0F9DIL3</accession>
<dbReference type="Pfam" id="PF01408">
    <property type="entry name" value="GFO_IDH_MocA"/>
    <property type="match status" value="1"/>
</dbReference>
<dbReference type="Gene3D" id="3.30.360.10">
    <property type="entry name" value="Dihydrodipicolinate Reductase, domain 2"/>
    <property type="match status" value="1"/>
</dbReference>
<dbReference type="EMBL" id="LAZR01028804">
    <property type="protein sequence ID" value="KKL61484.1"/>
    <property type="molecule type" value="Genomic_DNA"/>
</dbReference>
<dbReference type="InterPro" id="IPR036291">
    <property type="entry name" value="NAD(P)-bd_dom_sf"/>
</dbReference>
<evidence type="ECO:0000313" key="2">
    <source>
        <dbReference type="EMBL" id="KKL61484.1"/>
    </source>
</evidence>
<name>A0A0F9DIL3_9ZZZZ</name>
<proteinExistence type="predicted"/>
<gene>
    <name evidence="2" type="ORF">LCGC14_2194810</name>
</gene>